<comment type="subunit">
    <text evidence="3">Heterodimer of an alpha and a beta chain.</text>
</comment>
<dbReference type="Gene3D" id="3.20.20.240">
    <property type="entry name" value="Methylmalonyl-CoA mutase"/>
    <property type="match status" value="1"/>
</dbReference>
<evidence type="ECO:0000256" key="3">
    <source>
        <dbReference type="ARBA" id="ARBA00011870"/>
    </source>
</evidence>
<dbReference type="Gene3D" id="3.40.50.280">
    <property type="entry name" value="Cobalamin-binding domain"/>
    <property type="match status" value="1"/>
</dbReference>
<organism evidence="8 9">
    <name type="scientific">Serinicoccus chungangensis</name>
    <dbReference type="NCBI Taxonomy" id="767452"/>
    <lineage>
        <taxon>Bacteria</taxon>
        <taxon>Bacillati</taxon>
        <taxon>Actinomycetota</taxon>
        <taxon>Actinomycetes</taxon>
        <taxon>Micrococcales</taxon>
        <taxon>Ornithinimicrobiaceae</taxon>
        <taxon>Serinicoccus</taxon>
    </lineage>
</organism>
<evidence type="ECO:0000256" key="6">
    <source>
        <dbReference type="ARBA" id="ARBA00023285"/>
    </source>
</evidence>
<evidence type="ECO:0000313" key="8">
    <source>
        <dbReference type="EMBL" id="KUG58457.1"/>
    </source>
</evidence>
<dbReference type="InterPro" id="IPR024067">
    <property type="entry name" value="Me-malonyl-CoA_mutase_sm_su_N"/>
</dbReference>
<evidence type="ECO:0000259" key="7">
    <source>
        <dbReference type="Pfam" id="PF01642"/>
    </source>
</evidence>
<dbReference type="RefSeq" id="WP_058890134.1">
    <property type="nucleotide sequence ID" value="NZ_LQBL01000003.1"/>
</dbReference>
<reference evidence="8 9" key="1">
    <citation type="submission" date="2015-12" db="EMBL/GenBank/DDBJ databases">
        <title>Serinicoccus chungangenesis strain CD08_5 genome sequencing and assembly.</title>
        <authorList>
            <person name="Chander A.M."/>
            <person name="Kaur G."/>
            <person name="Nair G.R."/>
            <person name="Dhawan D.K."/>
            <person name="Kochhar R.K."/>
            <person name="Mayilraj S."/>
            <person name="Bhadada S.K."/>
        </authorList>
    </citation>
    <scope>NUCLEOTIDE SEQUENCE [LARGE SCALE GENOMIC DNA]</scope>
    <source>
        <strain evidence="8 9">CD08_5</strain>
    </source>
</reference>
<gene>
    <name evidence="8" type="ORF">AVL62_11190</name>
</gene>
<keyword evidence="4" id="KW-0846">Cobalamin</keyword>
<sequence>MEETIQPAEDVVDALPEVLALASSFPAATRGQWEEQVVRVLNRRRPADRQLSAEQCLDALRTRTVDGLTIEPLYPPAGSDLGEPGVAPFRRGTTVRRDGAWDVRALHDDPDTAAGAEAVLTDLERGVTSLWVRVGAGAVAPADLGRLLSGVELGLAPVAVSSEDDQGTAARALLAVSVERGMPLAPGSNLGLDPVAHAAVTGTPVDVAGVGELTRHVLADHPGVRAVTVDACVYHDAGGSDVDELGLAVAAGIAHLRVLEAAGVGPEQAAGQLDFRVSAGADQFLTIARLRALRVLWSRVLQECGVPAAQRGARQHAVTSWRMLTRDDPWVNMLRATTSTFAAAVGGAEAVTVLPFDHVHGYPDAFSRRVARNAQVVLAEEAGIGRVTDPAGGSGYVESLTDDLAARAWELVQRVEAEGGLVRALDHSSLVQDLLAASREERARRVADRTAPITGVSSFPATDETPLARVPRLAPVTGGLPRVRDAAVFEALRDRSRAHEQEHGEPPQVLLVGIGTRRDFGPRETFTASLLAAGGIRGVLVEVAGLPDGDADTQTADTAGTQTVDTAGTQTADTAEVLATALRETGSPVAVLTSSAERYAEHGPALARALRRAGASTVLLAGSERELGDPDASLVDGAVRAGMDVVAFLDDLLDTLGVAR</sequence>
<dbReference type="OrthoDB" id="9762378at2"/>
<dbReference type="STRING" id="767452.AVL62_11190"/>
<dbReference type="PANTHER" id="PTHR48101:SF4">
    <property type="entry name" value="METHYLMALONYL-COA MUTASE, MITOCHONDRIAL"/>
    <property type="match status" value="1"/>
</dbReference>
<evidence type="ECO:0000256" key="2">
    <source>
        <dbReference type="ARBA" id="ARBA00008465"/>
    </source>
</evidence>
<evidence type="ECO:0000313" key="9">
    <source>
        <dbReference type="Proteomes" id="UP000054837"/>
    </source>
</evidence>
<dbReference type="GO" id="GO:0031419">
    <property type="term" value="F:cobalamin binding"/>
    <property type="evidence" value="ECO:0007669"/>
    <property type="project" value="UniProtKB-KW"/>
</dbReference>
<name>A0A0W8IER3_9MICO</name>
<dbReference type="Proteomes" id="UP000054837">
    <property type="component" value="Unassembled WGS sequence"/>
</dbReference>
<proteinExistence type="inferred from homology"/>
<dbReference type="GO" id="GO:0046872">
    <property type="term" value="F:metal ion binding"/>
    <property type="evidence" value="ECO:0007669"/>
    <property type="project" value="InterPro"/>
</dbReference>
<dbReference type="InterPro" id="IPR006099">
    <property type="entry name" value="MeMalonylCoA_mutase_a/b_cat"/>
</dbReference>
<feature type="domain" description="Methylmalonyl-CoA mutase alpha/beta chain catalytic" evidence="7">
    <location>
        <begin position="212"/>
        <end position="468"/>
    </location>
</feature>
<dbReference type="SUPFAM" id="SSF52242">
    <property type="entry name" value="Cobalamin (vitamin B12)-binding domain"/>
    <property type="match status" value="1"/>
</dbReference>
<dbReference type="Pfam" id="PF01642">
    <property type="entry name" value="MM_CoA_mutase"/>
    <property type="match status" value="1"/>
</dbReference>
<accession>A0A0W8IER3</accession>
<keyword evidence="5" id="KW-0413">Isomerase</keyword>
<comment type="cofactor">
    <cofactor evidence="1">
        <name>adenosylcob(III)alamin</name>
        <dbReference type="ChEBI" id="CHEBI:18408"/>
    </cofactor>
</comment>
<dbReference type="Gene3D" id="1.10.196.20">
    <property type="match status" value="1"/>
</dbReference>
<dbReference type="InterPro" id="IPR036724">
    <property type="entry name" value="Cobalamin-bd_sf"/>
</dbReference>
<dbReference type="PANTHER" id="PTHR48101">
    <property type="entry name" value="METHYLMALONYL-COA MUTASE, MITOCHONDRIAL-RELATED"/>
    <property type="match status" value="1"/>
</dbReference>
<comment type="caution">
    <text evidence="8">The sequence shown here is derived from an EMBL/GenBank/DDBJ whole genome shotgun (WGS) entry which is preliminary data.</text>
</comment>
<evidence type="ECO:0000256" key="5">
    <source>
        <dbReference type="ARBA" id="ARBA00023235"/>
    </source>
</evidence>
<dbReference type="EMBL" id="LQBL01000003">
    <property type="protein sequence ID" value="KUG58457.1"/>
    <property type="molecule type" value="Genomic_DNA"/>
</dbReference>
<keyword evidence="9" id="KW-1185">Reference proteome</keyword>
<dbReference type="GO" id="GO:0004494">
    <property type="term" value="F:methylmalonyl-CoA mutase activity"/>
    <property type="evidence" value="ECO:0007669"/>
    <property type="project" value="UniProtKB-EC"/>
</dbReference>
<protein>
    <recommendedName>
        <fullName evidence="7">Methylmalonyl-CoA mutase alpha/beta chain catalytic domain-containing protein</fullName>
    </recommendedName>
</protein>
<dbReference type="SUPFAM" id="SSF51703">
    <property type="entry name" value="Cobalamin (vitamin B12)-dependent enzymes"/>
    <property type="match status" value="1"/>
</dbReference>
<keyword evidence="6" id="KW-0170">Cobalt</keyword>
<evidence type="ECO:0000256" key="4">
    <source>
        <dbReference type="ARBA" id="ARBA00022628"/>
    </source>
</evidence>
<dbReference type="AlphaFoldDB" id="A0A0W8IER3"/>
<evidence type="ECO:0000256" key="1">
    <source>
        <dbReference type="ARBA" id="ARBA00001922"/>
    </source>
</evidence>
<dbReference type="CDD" id="cd03677">
    <property type="entry name" value="MM_CoA_mutase_beta"/>
    <property type="match status" value="1"/>
</dbReference>
<comment type="similarity">
    <text evidence="2">Belongs to the methylmalonyl-CoA mutase family.</text>
</comment>
<dbReference type="InterPro" id="IPR016176">
    <property type="entry name" value="Cbl-dep_enz_cat"/>
</dbReference>